<feature type="compositionally biased region" description="Low complexity" evidence="7">
    <location>
        <begin position="318"/>
        <end position="329"/>
    </location>
</feature>
<comment type="subcellular location">
    <subcellularLocation>
        <location evidence="1">Early endosome membrane</location>
        <topology evidence="1">Peripheral membrane protein</topology>
    </subcellularLocation>
    <subcellularLocation>
        <location evidence="2">Late endosome membrane</location>
    </subcellularLocation>
</comment>
<evidence type="ECO:0000256" key="4">
    <source>
        <dbReference type="ARBA" id="ARBA00021116"/>
    </source>
</evidence>
<feature type="compositionally biased region" description="Polar residues" evidence="7">
    <location>
        <begin position="385"/>
        <end position="394"/>
    </location>
</feature>
<evidence type="ECO:0000313" key="11">
    <source>
        <dbReference type="RefSeq" id="XP_014667933.1"/>
    </source>
</evidence>
<accession>A0ABM1E6W2</accession>
<evidence type="ECO:0000256" key="6">
    <source>
        <dbReference type="PROSITE-ProRule" id="PRU00221"/>
    </source>
</evidence>
<gene>
    <name evidence="11" type="primary">LOC106809383</name>
</gene>
<dbReference type="InterPro" id="IPR036322">
    <property type="entry name" value="WD40_repeat_dom_sf"/>
</dbReference>
<dbReference type="PROSITE" id="PS50082">
    <property type="entry name" value="WD_REPEATS_2"/>
    <property type="match status" value="2"/>
</dbReference>
<feature type="compositionally biased region" description="Polar residues" evidence="7">
    <location>
        <begin position="297"/>
        <end position="316"/>
    </location>
</feature>
<evidence type="ECO:0000259" key="9">
    <source>
        <dbReference type="Pfam" id="PF23138"/>
    </source>
</evidence>
<dbReference type="Pfam" id="PF00400">
    <property type="entry name" value="WD40"/>
    <property type="match status" value="1"/>
</dbReference>
<keyword evidence="10" id="KW-1185">Reference proteome</keyword>
<feature type="domain" description="ARMC9 CTLH-like" evidence="9">
    <location>
        <begin position="47"/>
        <end position="167"/>
    </location>
</feature>
<dbReference type="InterPro" id="IPR001680">
    <property type="entry name" value="WD40_rpt"/>
</dbReference>
<dbReference type="InterPro" id="IPR024977">
    <property type="entry name" value="Apc4-like_WD40_dom"/>
</dbReference>
<evidence type="ECO:0000256" key="2">
    <source>
        <dbReference type="ARBA" id="ARBA00004414"/>
    </source>
</evidence>
<dbReference type="InterPro" id="IPR039724">
    <property type="entry name" value="WDR91"/>
</dbReference>
<evidence type="ECO:0000256" key="3">
    <source>
        <dbReference type="ARBA" id="ARBA00006128"/>
    </source>
</evidence>
<dbReference type="Pfam" id="PF12894">
    <property type="entry name" value="ANAPC4_WD40"/>
    <property type="match status" value="1"/>
</dbReference>
<keyword evidence="6" id="KW-0853">WD repeat</keyword>
<feature type="repeat" description="WD" evidence="6">
    <location>
        <begin position="436"/>
        <end position="470"/>
    </location>
</feature>
<feature type="region of interest" description="Disordered" evidence="7">
    <location>
        <begin position="263"/>
        <end position="425"/>
    </location>
</feature>
<evidence type="ECO:0000313" key="10">
    <source>
        <dbReference type="Proteomes" id="UP000695022"/>
    </source>
</evidence>
<dbReference type="InterPro" id="IPR015943">
    <property type="entry name" value="WD40/YVTN_repeat-like_dom_sf"/>
</dbReference>
<feature type="compositionally biased region" description="Low complexity" evidence="7">
    <location>
        <begin position="265"/>
        <end position="291"/>
    </location>
</feature>
<reference evidence="11" key="1">
    <citation type="submission" date="2025-08" db="UniProtKB">
        <authorList>
            <consortium name="RefSeq"/>
        </authorList>
    </citation>
    <scope>IDENTIFICATION</scope>
</reference>
<feature type="compositionally biased region" description="Basic and acidic residues" evidence="7">
    <location>
        <begin position="362"/>
        <end position="381"/>
    </location>
</feature>
<name>A0ABM1E6W2_PRICU</name>
<dbReference type="InterPro" id="IPR056327">
    <property type="entry name" value="ARMC9_CTLH-like_dom"/>
</dbReference>
<dbReference type="SMART" id="SM00320">
    <property type="entry name" value="WD40"/>
    <property type="match status" value="4"/>
</dbReference>
<dbReference type="RefSeq" id="XP_014667933.1">
    <property type="nucleotide sequence ID" value="XM_014812447.1"/>
</dbReference>
<dbReference type="SUPFAM" id="SSF50978">
    <property type="entry name" value="WD40 repeat-like"/>
    <property type="match status" value="1"/>
</dbReference>
<evidence type="ECO:0000259" key="8">
    <source>
        <dbReference type="Pfam" id="PF12894"/>
    </source>
</evidence>
<dbReference type="PANTHER" id="PTHR13083:SF3">
    <property type="entry name" value="WD REPEAT-CONTAINING PROTEIN 91"/>
    <property type="match status" value="1"/>
</dbReference>
<dbReference type="Pfam" id="PF23138">
    <property type="entry name" value="CTLH_Armc9"/>
    <property type="match status" value="1"/>
</dbReference>
<proteinExistence type="inferred from homology"/>
<keyword evidence="5" id="KW-0967">Endosome</keyword>
<organism evidence="10 11">
    <name type="scientific">Priapulus caudatus</name>
    <name type="common">Priapulid worm</name>
    <dbReference type="NCBI Taxonomy" id="37621"/>
    <lineage>
        <taxon>Eukaryota</taxon>
        <taxon>Metazoa</taxon>
        <taxon>Ecdysozoa</taxon>
        <taxon>Scalidophora</taxon>
        <taxon>Priapulida</taxon>
        <taxon>Priapulimorpha</taxon>
        <taxon>Priapulimorphida</taxon>
        <taxon>Priapulidae</taxon>
        <taxon>Priapulus</taxon>
    </lineage>
</organism>
<feature type="repeat" description="WD" evidence="6">
    <location>
        <begin position="579"/>
        <end position="620"/>
    </location>
</feature>
<evidence type="ECO:0000256" key="1">
    <source>
        <dbReference type="ARBA" id="ARBA00004220"/>
    </source>
</evidence>
<feature type="domain" description="Anaphase-promoting complex subunit 4-like WD40" evidence="8">
    <location>
        <begin position="571"/>
        <end position="635"/>
    </location>
</feature>
<evidence type="ECO:0000256" key="7">
    <source>
        <dbReference type="SAM" id="MobiDB-lite"/>
    </source>
</evidence>
<dbReference type="GeneID" id="106809383"/>
<protein>
    <recommendedName>
        <fullName evidence="4">WD repeat-containing protein 91</fullName>
    </recommendedName>
</protein>
<comment type="similarity">
    <text evidence="3">Belongs to the WD repeat WDR91 family.</text>
</comment>
<dbReference type="Gene3D" id="2.130.10.10">
    <property type="entry name" value="YVTN repeat-like/Quinoprotein amine dehydrogenase"/>
    <property type="match status" value="2"/>
</dbReference>
<dbReference type="PROSITE" id="PS50294">
    <property type="entry name" value="WD_REPEATS_REGION"/>
    <property type="match status" value="1"/>
</dbReference>
<sequence>MATCNFIDDMIKEYLAFRQLTATLKSLDLELKTDKDKGFRIDKLIEQLNSFVSNHELVSLREYWCHLDRRFFSRLPQRYSLHTRKLEVNLLKTYLVIAYQNNKVDKVIEFFEKMTPELQNQSEWKDWFALPYIKAAEENPAFSTYFTRQWQDIFWLSLHNFLAAIFQALPKPQLMQYEAEQQRFKELLDENARLREQLAAAVSGEQTAGAAKSKQEKMEDEDFISTGSDLMDDFFCIARESPPSSASESKGIKSFIKNISLPSVSPTLSKKPTPLTTVAVSQTQPTTTQSQIPKRTLATSPSDERSSLSTAANGKVNSRGSQLQQPPSRQRSRHITPTGSIAKPSPIASGNSPRSEQVAPSERSKQQRLQQERQDMERQRQELLSNSSEATKLKTNAKEEIKSPTSPPPEISENSMGEEEESKEAPPFLLLSQDEYREHQSAIVHCRFSPLAGMVASCDLDGIVKVWSVSPVPSTVVVVMTKSPLQTLEWSGKMDRYLLLGSRMGTVRMFDTVEKKNLNEIIVDQSFPRVLSIASSPSGASFVCSCAAKPSTELQWDQCKGRMYVCSTKNMKIERLLPLDSDDRCVNCTAFNHNGNLLVTGSTGGVISLYDMQRNESIASWKAHQGQVHSVRFSEDENSCYSMGSDGKFVQWSLLKRSGRRLVELGIHNGATGPFNAVGMGGKQQSFTPRGNLFSFDSTGKHVLTCAPSGGLIYKVCIAHV</sequence>
<dbReference type="PANTHER" id="PTHR13083">
    <property type="entry name" value="WD REPEAT-CONTAINING PROTEIN 91"/>
    <property type="match status" value="1"/>
</dbReference>
<dbReference type="Proteomes" id="UP000695022">
    <property type="component" value="Unplaced"/>
</dbReference>
<evidence type="ECO:0000256" key="5">
    <source>
        <dbReference type="ARBA" id="ARBA00022753"/>
    </source>
</evidence>